<evidence type="ECO:0000256" key="1">
    <source>
        <dbReference type="ARBA" id="ARBA00023125"/>
    </source>
</evidence>
<feature type="DNA-binding region" description="H-T-H motif" evidence="2">
    <location>
        <begin position="39"/>
        <end position="58"/>
    </location>
</feature>
<protein>
    <recommendedName>
        <fullName evidence="3">HTH tetR-type domain-containing protein</fullName>
    </recommendedName>
</protein>
<dbReference type="SUPFAM" id="SSF46689">
    <property type="entry name" value="Homeodomain-like"/>
    <property type="match status" value="1"/>
</dbReference>
<dbReference type="EMBL" id="BAABRN010000048">
    <property type="protein sequence ID" value="GAA5503390.1"/>
    <property type="molecule type" value="Genomic_DNA"/>
</dbReference>
<evidence type="ECO:0000256" key="2">
    <source>
        <dbReference type="PROSITE-ProRule" id="PRU00335"/>
    </source>
</evidence>
<name>A0ABP9VGJ3_9DEIO</name>
<dbReference type="PANTHER" id="PTHR30055:SF184">
    <property type="entry name" value="HTH-TYPE TRANSCRIPTIONAL REGULATOR ETHR"/>
    <property type="match status" value="1"/>
</dbReference>
<evidence type="ECO:0000259" key="3">
    <source>
        <dbReference type="PROSITE" id="PS50977"/>
    </source>
</evidence>
<sequence length="203" mass="22354">MTPVASPSAARRLSAENRREQILRSAEALFVERGFEGVGMADIALALGTSRPTVYTYFSSTEAILDELLAERLEQFPERFRPYLSAEMSFAQIFGALLQERELLMLLNSGGGPLFRQRRKAFLEALEARLNLRERGELKQAALGKGRQPTLLPIVLTLLSSMAYEQIQHGDLPAEELTATLDRFIRGGIDAVLDVGGCGSLPS</sequence>
<dbReference type="PRINTS" id="PR00455">
    <property type="entry name" value="HTHTETR"/>
</dbReference>
<gene>
    <name evidence="4" type="ORF">Dxin01_03147</name>
</gene>
<reference evidence="4 5" key="1">
    <citation type="submission" date="2024-02" db="EMBL/GenBank/DDBJ databases">
        <title>Deinococcus xinjiangensis NBRC 107630.</title>
        <authorList>
            <person name="Ichikawa N."/>
            <person name="Katano-Makiyama Y."/>
            <person name="Hidaka K."/>
        </authorList>
    </citation>
    <scope>NUCLEOTIDE SEQUENCE [LARGE SCALE GENOMIC DNA]</scope>
    <source>
        <strain evidence="4 5">NBRC 107630</strain>
    </source>
</reference>
<keyword evidence="5" id="KW-1185">Reference proteome</keyword>
<evidence type="ECO:0000313" key="5">
    <source>
        <dbReference type="Proteomes" id="UP001458946"/>
    </source>
</evidence>
<feature type="domain" description="HTH tetR-type" evidence="3">
    <location>
        <begin position="16"/>
        <end position="76"/>
    </location>
</feature>
<dbReference type="Pfam" id="PF00440">
    <property type="entry name" value="TetR_N"/>
    <property type="match status" value="1"/>
</dbReference>
<dbReference type="Proteomes" id="UP001458946">
    <property type="component" value="Unassembled WGS sequence"/>
</dbReference>
<proteinExistence type="predicted"/>
<dbReference type="PANTHER" id="PTHR30055">
    <property type="entry name" value="HTH-TYPE TRANSCRIPTIONAL REGULATOR RUTR"/>
    <property type="match status" value="1"/>
</dbReference>
<comment type="caution">
    <text evidence="4">The sequence shown here is derived from an EMBL/GenBank/DDBJ whole genome shotgun (WGS) entry which is preliminary data.</text>
</comment>
<dbReference type="InterPro" id="IPR050109">
    <property type="entry name" value="HTH-type_TetR-like_transc_reg"/>
</dbReference>
<dbReference type="InterPro" id="IPR009057">
    <property type="entry name" value="Homeodomain-like_sf"/>
</dbReference>
<dbReference type="PROSITE" id="PS50977">
    <property type="entry name" value="HTH_TETR_2"/>
    <property type="match status" value="1"/>
</dbReference>
<evidence type="ECO:0000313" key="4">
    <source>
        <dbReference type="EMBL" id="GAA5503390.1"/>
    </source>
</evidence>
<organism evidence="4 5">
    <name type="scientific">Deinococcus xinjiangensis</name>
    <dbReference type="NCBI Taxonomy" id="457454"/>
    <lineage>
        <taxon>Bacteria</taxon>
        <taxon>Thermotogati</taxon>
        <taxon>Deinococcota</taxon>
        <taxon>Deinococci</taxon>
        <taxon>Deinococcales</taxon>
        <taxon>Deinococcaceae</taxon>
        <taxon>Deinococcus</taxon>
    </lineage>
</organism>
<accession>A0ABP9VGJ3</accession>
<keyword evidence="1 2" id="KW-0238">DNA-binding</keyword>
<dbReference type="RefSeq" id="WP_353543362.1">
    <property type="nucleotide sequence ID" value="NZ_BAABRN010000048.1"/>
</dbReference>
<dbReference type="Gene3D" id="1.10.357.10">
    <property type="entry name" value="Tetracycline Repressor, domain 2"/>
    <property type="match status" value="1"/>
</dbReference>
<dbReference type="InterPro" id="IPR001647">
    <property type="entry name" value="HTH_TetR"/>
</dbReference>